<evidence type="ECO:0000256" key="1">
    <source>
        <dbReference type="SAM" id="Phobius"/>
    </source>
</evidence>
<feature type="transmembrane region" description="Helical" evidence="1">
    <location>
        <begin position="93"/>
        <end position="115"/>
    </location>
</feature>
<accession>A0ABW0IE54</accession>
<protein>
    <submittedName>
        <fullName evidence="2">Uncharacterized protein</fullName>
    </submittedName>
</protein>
<name>A0ABW0IE54_9BACT</name>
<reference evidence="3" key="1">
    <citation type="journal article" date="2019" name="Int. J. Syst. Evol. Microbiol.">
        <title>The Global Catalogue of Microorganisms (GCM) 10K type strain sequencing project: providing services to taxonomists for standard genome sequencing and annotation.</title>
        <authorList>
            <consortium name="The Broad Institute Genomics Platform"/>
            <consortium name="The Broad Institute Genome Sequencing Center for Infectious Disease"/>
            <person name="Wu L."/>
            <person name="Ma J."/>
        </authorList>
    </citation>
    <scope>NUCLEOTIDE SEQUENCE [LARGE SCALE GENOMIC DNA]</scope>
    <source>
        <strain evidence="3">CCUG 55250</strain>
    </source>
</reference>
<keyword evidence="1" id="KW-0812">Transmembrane</keyword>
<sequence>MINDILYLNYATACCVIKGSDRCSAEGILRASKCPVFLLKNWTFLVKGIGKIQEIFISALLDNPSFDLIQLVITFFGFGRLVSSFLIKKLDTLGLFNFGSAAVHFASNISNLAGVMRLKIINKKKPKNYLLFL</sequence>
<dbReference type="EMBL" id="JBHSMA010000004">
    <property type="protein sequence ID" value="MFC5410840.1"/>
    <property type="molecule type" value="Genomic_DNA"/>
</dbReference>
<evidence type="ECO:0000313" key="3">
    <source>
        <dbReference type="Proteomes" id="UP001596106"/>
    </source>
</evidence>
<gene>
    <name evidence="2" type="ORF">ACFPMF_16075</name>
</gene>
<keyword evidence="3" id="KW-1185">Reference proteome</keyword>
<evidence type="ECO:0000313" key="2">
    <source>
        <dbReference type="EMBL" id="MFC5410840.1"/>
    </source>
</evidence>
<comment type="caution">
    <text evidence="2">The sequence shown here is derived from an EMBL/GenBank/DDBJ whole genome shotgun (WGS) entry which is preliminary data.</text>
</comment>
<proteinExistence type="predicted"/>
<keyword evidence="1" id="KW-1133">Transmembrane helix</keyword>
<dbReference type="Proteomes" id="UP001596106">
    <property type="component" value="Unassembled WGS sequence"/>
</dbReference>
<dbReference type="RefSeq" id="WP_379846942.1">
    <property type="nucleotide sequence ID" value="NZ_JBHSMA010000004.1"/>
</dbReference>
<organism evidence="2 3">
    <name type="scientific">Larkinella bovis</name>
    <dbReference type="NCBI Taxonomy" id="683041"/>
    <lineage>
        <taxon>Bacteria</taxon>
        <taxon>Pseudomonadati</taxon>
        <taxon>Bacteroidota</taxon>
        <taxon>Cytophagia</taxon>
        <taxon>Cytophagales</taxon>
        <taxon>Spirosomataceae</taxon>
        <taxon>Larkinella</taxon>
    </lineage>
</organism>
<keyword evidence="1" id="KW-0472">Membrane</keyword>